<keyword evidence="1" id="KW-0472">Membrane</keyword>
<dbReference type="EMBL" id="BMGZ01000002">
    <property type="protein sequence ID" value="GGH98880.1"/>
    <property type="molecule type" value="Genomic_DNA"/>
</dbReference>
<evidence type="ECO:0000256" key="1">
    <source>
        <dbReference type="SAM" id="Phobius"/>
    </source>
</evidence>
<sequence length="116" mass="12721">MAVFLIIAGLSLRAGYSPDARVLPQGALNATVFDRRNEVRGWAMIRKSDDKPKRNRTLISLLCAIMSLMTLSILLLAGNLDNDLRYQASAVIALASFVVLAVIVWINVRSKKPGPK</sequence>
<dbReference type="AlphaFoldDB" id="A0A8J3A482"/>
<reference evidence="2" key="1">
    <citation type="journal article" date="2014" name="Int. J. Syst. Evol. Microbiol.">
        <title>Complete genome sequence of Corynebacterium casei LMG S-19264T (=DSM 44701T), isolated from a smear-ripened cheese.</title>
        <authorList>
            <consortium name="US DOE Joint Genome Institute (JGI-PGF)"/>
            <person name="Walter F."/>
            <person name="Albersmeier A."/>
            <person name="Kalinowski J."/>
            <person name="Ruckert C."/>
        </authorList>
    </citation>
    <scope>NUCLEOTIDE SEQUENCE</scope>
    <source>
        <strain evidence="2">CGMCC 1.14984</strain>
    </source>
</reference>
<evidence type="ECO:0000313" key="3">
    <source>
        <dbReference type="Proteomes" id="UP000621856"/>
    </source>
</evidence>
<evidence type="ECO:0000313" key="2">
    <source>
        <dbReference type="EMBL" id="GGH98880.1"/>
    </source>
</evidence>
<gene>
    <name evidence="2" type="ORF">GCM10011355_23520</name>
</gene>
<keyword evidence="1" id="KW-1133">Transmembrane helix</keyword>
<proteinExistence type="predicted"/>
<keyword evidence="1" id="KW-0812">Transmembrane</keyword>
<feature type="transmembrane region" description="Helical" evidence="1">
    <location>
        <begin position="57"/>
        <end position="80"/>
    </location>
</feature>
<comment type="caution">
    <text evidence="2">The sequence shown here is derived from an EMBL/GenBank/DDBJ whole genome shotgun (WGS) entry which is preliminary data.</text>
</comment>
<accession>A0A8J3A482</accession>
<protein>
    <submittedName>
        <fullName evidence="2">Uncharacterized protein</fullName>
    </submittedName>
</protein>
<reference evidence="2" key="2">
    <citation type="submission" date="2020-09" db="EMBL/GenBank/DDBJ databases">
        <authorList>
            <person name="Sun Q."/>
            <person name="Zhou Y."/>
        </authorList>
    </citation>
    <scope>NUCLEOTIDE SEQUENCE</scope>
    <source>
        <strain evidence="2">CGMCC 1.14984</strain>
    </source>
</reference>
<dbReference type="Proteomes" id="UP000621856">
    <property type="component" value="Unassembled WGS sequence"/>
</dbReference>
<feature type="transmembrane region" description="Helical" evidence="1">
    <location>
        <begin position="86"/>
        <end position="108"/>
    </location>
</feature>
<organism evidence="2 3">
    <name type="scientific">Aquisalinus luteolus</name>
    <dbReference type="NCBI Taxonomy" id="1566827"/>
    <lineage>
        <taxon>Bacteria</taxon>
        <taxon>Pseudomonadati</taxon>
        <taxon>Pseudomonadota</taxon>
        <taxon>Alphaproteobacteria</taxon>
        <taxon>Parvularculales</taxon>
        <taxon>Parvularculaceae</taxon>
        <taxon>Aquisalinus</taxon>
    </lineage>
</organism>
<name>A0A8J3A482_9PROT</name>